<organism evidence="6 7">
    <name type="scientific">Zostera marina</name>
    <name type="common">Eelgrass</name>
    <dbReference type="NCBI Taxonomy" id="29655"/>
    <lineage>
        <taxon>Eukaryota</taxon>
        <taxon>Viridiplantae</taxon>
        <taxon>Streptophyta</taxon>
        <taxon>Embryophyta</taxon>
        <taxon>Tracheophyta</taxon>
        <taxon>Spermatophyta</taxon>
        <taxon>Magnoliopsida</taxon>
        <taxon>Liliopsida</taxon>
        <taxon>Zosteraceae</taxon>
        <taxon>Zostera</taxon>
    </lineage>
</organism>
<dbReference type="InterPro" id="IPR038085">
    <property type="entry name" value="Rnp2-like_sf"/>
</dbReference>
<evidence type="ECO:0000256" key="3">
    <source>
        <dbReference type="ARBA" id="ARBA00022694"/>
    </source>
</evidence>
<protein>
    <recommendedName>
        <fullName evidence="5">Ribonuclease P/MRP protein subunit POP5</fullName>
    </recommendedName>
</protein>
<comment type="caution">
    <text evidence="6">The sequence shown here is derived from an EMBL/GenBank/DDBJ whole genome shotgun (WGS) entry which is preliminary data.</text>
</comment>
<dbReference type="GO" id="GO:0030681">
    <property type="term" value="C:multimeric ribonuclease P complex"/>
    <property type="evidence" value="ECO:0000318"/>
    <property type="project" value="GO_Central"/>
</dbReference>
<dbReference type="GO" id="GO:0000172">
    <property type="term" value="C:ribonuclease MRP complex"/>
    <property type="evidence" value="ECO:0000318"/>
    <property type="project" value="GO_Central"/>
</dbReference>
<reference evidence="7" key="1">
    <citation type="journal article" date="2016" name="Nature">
        <title>The genome of the seagrass Zostera marina reveals angiosperm adaptation to the sea.</title>
        <authorList>
            <person name="Olsen J.L."/>
            <person name="Rouze P."/>
            <person name="Verhelst B."/>
            <person name="Lin Y.-C."/>
            <person name="Bayer T."/>
            <person name="Collen J."/>
            <person name="Dattolo E."/>
            <person name="De Paoli E."/>
            <person name="Dittami S."/>
            <person name="Maumus F."/>
            <person name="Michel G."/>
            <person name="Kersting A."/>
            <person name="Lauritano C."/>
            <person name="Lohaus R."/>
            <person name="Toepel M."/>
            <person name="Tonon T."/>
            <person name="Vanneste K."/>
            <person name="Amirebrahimi M."/>
            <person name="Brakel J."/>
            <person name="Bostroem C."/>
            <person name="Chovatia M."/>
            <person name="Grimwood J."/>
            <person name="Jenkins J.W."/>
            <person name="Jueterbock A."/>
            <person name="Mraz A."/>
            <person name="Stam W.T."/>
            <person name="Tice H."/>
            <person name="Bornberg-Bauer E."/>
            <person name="Green P.J."/>
            <person name="Pearson G.A."/>
            <person name="Procaccini G."/>
            <person name="Duarte C.M."/>
            <person name="Schmutz J."/>
            <person name="Reusch T.B.H."/>
            <person name="Van de Peer Y."/>
        </authorList>
    </citation>
    <scope>NUCLEOTIDE SEQUENCE [LARGE SCALE GENOMIC DNA]</scope>
    <source>
        <strain evidence="7">cv. Finnish</strain>
    </source>
</reference>
<dbReference type="GO" id="GO:0033204">
    <property type="term" value="F:ribonuclease P RNA binding"/>
    <property type="evidence" value="ECO:0000318"/>
    <property type="project" value="GO_Central"/>
</dbReference>
<keyword evidence="3 5" id="KW-0819">tRNA processing</keyword>
<dbReference type="PANTHER" id="PTHR15441:SF2">
    <property type="entry name" value="RIBONUCLEASE P_MRP PROTEIN SUBUNIT POP5"/>
    <property type="match status" value="1"/>
</dbReference>
<accession>A0A0K9NJY7</accession>
<dbReference type="GO" id="GO:0005730">
    <property type="term" value="C:nucleolus"/>
    <property type="evidence" value="ECO:0000318"/>
    <property type="project" value="GO_Central"/>
</dbReference>
<dbReference type="AlphaFoldDB" id="A0A0K9NJY7"/>
<evidence type="ECO:0000256" key="1">
    <source>
        <dbReference type="ARBA" id="ARBA00004123"/>
    </source>
</evidence>
<dbReference type="InterPro" id="IPR002759">
    <property type="entry name" value="Pop5/Rpp14/Rnp2-like"/>
</dbReference>
<dbReference type="GO" id="GO:0001682">
    <property type="term" value="P:tRNA 5'-leader removal"/>
    <property type="evidence" value="ECO:0000318"/>
    <property type="project" value="GO_Central"/>
</dbReference>
<comment type="similarity">
    <text evidence="2 5">Belongs to the eukaryotic/archaeal RNase P protein component 2 family.</text>
</comment>
<evidence type="ECO:0000256" key="2">
    <source>
        <dbReference type="ARBA" id="ARBA00010800"/>
    </source>
</evidence>
<evidence type="ECO:0000256" key="5">
    <source>
        <dbReference type="PIRNR" id="PIRNR023803"/>
    </source>
</evidence>
<sequence>MAGFKNRYLVMEVFLDPNKELGREDPILLTNFNVSKAIKESIFSNFGECGLGSALGSFHVKYVNRITKVCIIRVSRDEHQKIWSAITMVRSIGGCPVVFNLLDLSGSIRVSRKTALKCDQAKFEQFKNLVGDRLTPEVIQECTNCFEKIKLLEQ</sequence>
<dbReference type="Gene3D" id="3.30.70.3250">
    <property type="entry name" value="Ribonuclease P, Pop5 subunit"/>
    <property type="match status" value="1"/>
</dbReference>
<dbReference type="InterPro" id="IPR016819">
    <property type="entry name" value="RNase_P/MRP_POP5"/>
</dbReference>
<name>A0A0K9NJY7_ZOSMR</name>
<dbReference type="PIRSF" id="PIRSF023803">
    <property type="entry name" value="Ribonuclease_P_prd"/>
    <property type="match status" value="1"/>
</dbReference>
<gene>
    <name evidence="6" type="ORF">ZOSMA_96G00730</name>
</gene>
<dbReference type="STRING" id="29655.A0A0K9NJY7"/>
<comment type="subcellular location">
    <subcellularLocation>
        <location evidence="1">Nucleus</location>
    </subcellularLocation>
</comment>
<dbReference type="FunFam" id="3.30.70.3250:FF:000003">
    <property type="entry name" value="Ribonuclease P/MRP protein subunit POP5"/>
    <property type="match status" value="1"/>
</dbReference>
<evidence type="ECO:0000256" key="4">
    <source>
        <dbReference type="ARBA" id="ARBA00023242"/>
    </source>
</evidence>
<dbReference type="Pfam" id="PF01900">
    <property type="entry name" value="RNase_P_Rpp14"/>
    <property type="match status" value="1"/>
</dbReference>
<dbReference type="OrthoDB" id="24745at2759"/>
<keyword evidence="4" id="KW-0539">Nucleus</keyword>
<evidence type="ECO:0000313" key="6">
    <source>
        <dbReference type="EMBL" id="KMZ56397.1"/>
    </source>
</evidence>
<evidence type="ECO:0000313" key="7">
    <source>
        <dbReference type="Proteomes" id="UP000036987"/>
    </source>
</evidence>
<keyword evidence="7" id="KW-1185">Reference proteome</keyword>
<dbReference type="PANTHER" id="PTHR15441">
    <property type="entry name" value="RIBONUCLEASE P PROTEIN SUBUNIT P14"/>
    <property type="match status" value="1"/>
</dbReference>
<dbReference type="OMA" id="MQNYLDK"/>
<dbReference type="EMBL" id="LFYR01002199">
    <property type="protein sequence ID" value="KMZ56397.1"/>
    <property type="molecule type" value="Genomic_DNA"/>
</dbReference>
<proteinExistence type="inferred from homology"/>
<dbReference type="SUPFAM" id="SSF160350">
    <property type="entry name" value="Rnp2-like"/>
    <property type="match status" value="1"/>
</dbReference>
<comment type="function">
    <text evidence="5">Component of ribonuclease P, a protein complex that generates mature tRNA molecules by cleaving their 5'-ends.</text>
</comment>
<dbReference type="Proteomes" id="UP000036987">
    <property type="component" value="Unassembled WGS sequence"/>
</dbReference>